<dbReference type="Proteomes" id="UP001597511">
    <property type="component" value="Unassembled WGS sequence"/>
</dbReference>
<dbReference type="NCBIfam" id="TIGR00360">
    <property type="entry name" value="ComEC_N-term"/>
    <property type="match status" value="1"/>
</dbReference>
<evidence type="ECO:0000256" key="1">
    <source>
        <dbReference type="ARBA" id="ARBA00004651"/>
    </source>
</evidence>
<dbReference type="Pfam" id="PF03772">
    <property type="entry name" value="Competence"/>
    <property type="match status" value="1"/>
</dbReference>
<feature type="transmembrane region" description="Helical" evidence="6">
    <location>
        <begin position="425"/>
        <end position="447"/>
    </location>
</feature>
<accession>A0ABW6A269</accession>
<feature type="domain" description="ComEC/Rec2-related protein" evidence="7">
    <location>
        <begin position="243"/>
        <end position="511"/>
    </location>
</feature>
<feature type="transmembrane region" description="Helical" evidence="6">
    <location>
        <begin position="489"/>
        <end position="510"/>
    </location>
</feature>
<comment type="subcellular location">
    <subcellularLocation>
        <location evidence="1">Cell membrane</location>
        <topology evidence="1">Multi-pass membrane protein</topology>
    </subcellularLocation>
</comment>
<keyword evidence="2" id="KW-1003">Cell membrane</keyword>
<dbReference type="InterPro" id="IPR025405">
    <property type="entry name" value="DUF4131"/>
</dbReference>
<dbReference type="PANTHER" id="PTHR30619">
    <property type="entry name" value="DNA INTERNALIZATION/COMPETENCE PROTEIN COMEC/REC2"/>
    <property type="match status" value="1"/>
</dbReference>
<feature type="transmembrane region" description="Helical" evidence="6">
    <location>
        <begin position="297"/>
        <end position="314"/>
    </location>
</feature>
<feature type="transmembrane region" description="Helical" evidence="6">
    <location>
        <begin position="459"/>
        <end position="477"/>
    </location>
</feature>
<dbReference type="EMBL" id="JBHUOZ010000001">
    <property type="protein sequence ID" value="MFD2918837.1"/>
    <property type="molecule type" value="Genomic_DNA"/>
</dbReference>
<proteinExistence type="predicted"/>
<feature type="transmembrane region" description="Helical" evidence="6">
    <location>
        <begin position="368"/>
        <end position="389"/>
    </location>
</feature>
<evidence type="ECO:0000256" key="3">
    <source>
        <dbReference type="ARBA" id="ARBA00022692"/>
    </source>
</evidence>
<keyword evidence="10" id="KW-1185">Reference proteome</keyword>
<protein>
    <submittedName>
        <fullName evidence="9">ComEC/Rec2 family competence protein</fullName>
    </submittedName>
</protein>
<organism evidence="9 10">
    <name type="scientific">Terrimonas rubra</name>
    <dbReference type="NCBI Taxonomy" id="1035890"/>
    <lineage>
        <taxon>Bacteria</taxon>
        <taxon>Pseudomonadati</taxon>
        <taxon>Bacteroidota</taxon>
        <taxon>Chitinophagia</taxon>
        <taxon>Chitinophagales</taxon>
        <taxon>Chitinophagaceae</taxon>
        <taxon>Terrimonas</taxon>
    </lineage>
</organism>
<feature type="transmembrane region" description="Helical" evidence="6">
    <location>
        <begin position="38"/>
        <end position="57"/>
    </location>
</feature>
<evidence type="ECO:0000313" key="10">
    <source>
        <dbReference type="Proteomes" id="UP001597511"/>
    </source>
</evidence>
<evidence type="ECO:0000256" key="4">
    <source>
        <dbReference type="ARBA" id="ARBA00022989"/>
    </source>
</evidence>
<feature type="transmembrane region" description="Helical" evidence="6">
    <location>
        <begin position="263"/>
        <end position="285"/>
    </location>
</feature>
<comment type="caution">
    <text evidence="9">The sequence shown here is derived from an EMBL/GenBank/DDBJ whole genome shotgun (WGS) entry which is preliminary data.</text>
</comment>
<evidence type="ECO:0000256" key="6">
    <source>
        <dbReference type="SAM" id="Phobius"/>
    </source>
</evidence>
<keyword evidence="4 6" id="KW-1133">Transmembrane helix</keyword>
<feature type="transmembrane region" description="Helical" evidence="6">
    <location>
        <begin position="343"/>
        <end position="362"/>
    </location>
</feature>
<evidence type="ECO:0000256" key="2">
    <source>
        <dbReference type="ARBA" id="ARBA00022475"/>
    </source>
</evidence>
<gene>
    <name evidence="9" type="ORF">ACFS6H_03880</name>
</gene>
<dbReference type="InterPro" id="IPR052159">
    <property type="entry name" value="Competence_DNA_uptake"/>
</dbReference>
<keyword evidence="5 6" id="KW-0472">Membrane</keyword>
<name>A0ABW6A269_9BACT</name>
<sequence length="697" mass="78682">MPFTANHFLAKTPFIKLLPPLVAGIIIQWYVVLPVQTWYLTAVITGILLFAFALLPVHWRYQYIVARTILLILLLTAAGAILVWHNNITNRPDYYGHYYRQQNTCIATLLETPVEKTNSYKALARIEAVIQGDTVHRTTGKAIIYFKKDSSIAALHYGSQIITQEILQPVKNAGNPGAFDYRRYLLFQQTTSQVYLTPGKFAVLPTVHTSWLHRQLLTIQSGVLQVIKTNIKSDKEAGLAEALLIGYKDDLDKTLLESYTNTGVVHVIAVSGMHLGLIYWILNLLFRPLLKSRRTRWLHPVLTIVILWLFTLLAGGAASILRAAVMFTCLIIGKAFNKQASAYNTLAMSAFLLLCYNPFWLWDVGFQLSYAALLSIMVFYKPIYNLLFIKNKMIDAVWQLVCVTLAAQVLTTPVSLYHFHQFPVYFLLTNLIAVPLSSIILIGELLLLLLSPFTVLTQWLGLGLQYSISLLNNYIAWVETLPMALWEGFQLTIVQVILLFMAIAATACWWFHRLKPFLLTGIAALLGFMVLRFISFYQTAQQQKIIVYNVPKMQAVDFIRGNNYSFIGDSSLQVKGFSQNFHLKPSRVLQRVAPASGPGAFAGGNGHYVFGNKSILIWQSPVPRFTAASKLDVDLLVLSQNPKLYVNQLTEKIQPRQVVIDGSVPAWKAKRWKQDFDALHIPCHSVNEQGAFVMNLR</sequence>
<feature type="transmembrane region" description="Helical" evidence="6">
    <location>
        <begin position="64"/>
        <end position="84"/>
    </location>
</feature>
<feature type="transmembrane region" description="Helical" evidence="6">
    <location>
        <begin position="517"/>
        <end position="537"/>
    </location>
</feature>
<dbReference type="InterPro" id="IPR004477">
    <property type="entry name" value="ComEC_N"/>
</dbReference>
<evidence type="ECO:0000256" key="5">
    <source>
        <dbReference type="ARBA" id="ARBA00023136"/>
    </source>
</evidence>
<dbReference type="PANTHER" id="PTHR30619:SF1">
    <property type="entry name" value="RECOMBINATION PROTEIN 2"/>
    <property type="match status" value="1"/>
</dbReference>
<evidence type="ECO:0000259" key="8">
    <source>
        <dbReference type="Pfam" id="PF13567"/>
    </source>
</evidence>
<keyword evidence="3 6" id="KW-0812">Transmembrane</keyword>
<reference evidence="10" key="1">
    <citation type="journal article" date="2019" name="Int. J. Syst. Evol. Microbiol.">
        <title>The Global Catalogue of Microorganisms (GCM) 10K type strain sequencing project: providing services to taxonomists for standard genome sequencing and annotation.</title>
        <authorList>
            <consortium name="The Broad Institute Genomics Platform"/>
            <consortium name="The Broad Institute Genome Sequencing Center for Infectious Disease"/>
            <person name="Wu L."/>
            <person name="Ma J."/>
        </authorList>
    </citation>
    <scope>NUCLEOTIDE SEQUENCE [LARGE SCALE GENOMIC DNA]</scope>
    <source>
        <strain evidence="10">KCTC 23299</strain>
    </source>
</reference>
<feature type="transmembrane region" description="Helical" evidence="6">
    <location>
        <begin position="12"/>
        <end position="32"/>
    </location>
</feature>
<feature type="transmembrane region" description="Helical" evidence="6">
    <location>
        <begin position="396"/>
        <end position="419"/>
    </location>
</feature>
<dbReference type="RefSeq" id="WP_386095414.1">
    <property type="nucleotide sequence ID" value="NZ_JBHUOZ010000001.1"/>
</dbReference>
<dbReference type="Pfam" id="PF13567">
    <property type="entry name" value="DUF4131"/>
    <property type="match status" value="1"/>
</dbReference>
<evidence type="ECO:0000313" key="9">
    <source>
        <dbReference type="EMBL" id="MFD2918837.1"/>
    </source>
</evidence>
<evidence type="ECO:0000259" key="7">
    <source>
        <dbReference type="Pfam" id="PF03772"/>
    </source>
</evidence>
<feature type="domain" description="DUF4131" evidence="8">
    <location>
        <begin position="39"/>
        <end position="198"/>
    </location>
</feature>